<proteinExistence type="predicted"/>
<sequence length="32" mass="3711">MDSKQKKGINFDLDMEALKEHDKKRGLTSCML</sequence>
<name>A0A8S5Q2S4_9CAUD</name>
<accession>A0A8S5Q2S4</accession>
<evidence type="ECO:0000313" key="1">
    <source>
        <dbReference type="EMBL" id="DAE12965.1"/>
    </source>
</evidence>
<organism evidence="1">
    <name type="scientific">Myoviridae sp. ct2DO6</name>
    <dbReference type="NCBI Taxonomy" id="2825020"/>
    <lineage>
        <taxon>Viruses</taxon>
        <taxon>Duplodnaviria</taxon>
        <taxon>Heunggongvirae</taxon>
        <taxon>Uroviricota</taxon>
        <taxon>Caudoviricetes</taxon>
    </lineage>
</organism>
<reference evidence="1" key="1">
    <citation type="journal article" date="2021" name="Proc. Natl. Acad. Sci. U.S.A.">
        <title>A Catalog of Tens of Thousands of Viruses from Human Metagenomes Reveals Hidden Associations with Chronic Diseases.</title>
        <authorList>
            <person name="Tisza M.J."/>
            <person name="Buck C.B."/>
        </authorList>
    </citation>
    <scope>NUCLEOTIDE SEQUENCE</scope>
    <source>
        <strain evidence="1">Ct2DO6</strain>
    </source>
</reference>
<protein>
    <submittedName>
        <fullName evidence="1">Virulence-associated protein D</fullName>
    </submittedName>
</protein>
<dbReference type="EMBL" id="BK015561">
    <property type="protein sequence ID" value="DAE12965.1"/>
    <property type="molecule type" value="Genomic_DNA"/>
</dbReference>